<dbReference type="EMBL" id="CAJJDP010000074">
    <property type="protein sequence ID" value="CAD8180770.1"/>
    <property type="molecule type" value="Genomic_DNA"/>
</dbReference>
<dbReference type="AlphaFoldDB" id="A0A8S1VTM6"/>
<reference evidence="1" key="1">
    <citation type="submission" date="2021-01" db="EMBL/GenBank/DDBJ databases">
        <authorList>
            <consortium name="Genoscope - CEA"/>
            <person name="William W."/>
        </authorList>
    </citation>
    <scope>NUCLEOTIDE SEQUENCE</scope>
</reference>
<evidence type="ECO:0000313" key="2">
    <source>
        <dbReference type="Proteomes" id="UP000683925"/>
    </source>
</evidence>
<evidence type="ECO:0000313" key="1">
    <source>
        <dbReference type="EMBL" id="CAD8180770.1"/>
    </source>
</evidence>
<comment type="caution">
    <text evidence="1">The sequence shown here is derived from an EMBL/GenBank/DDBJ whole genome shotgun (WGS) entry which is preliminary data.</text>
</comment>
<dbReference type="Proteomes" id="UP000683925">
    <property type="component" value="Unassembled WGS sequence"/>
</dbReference>
<name>A0A8S1VTM6_PAROT</name>
<sequence length="69" mass="8307">MIRKKKREGCRLQNFRRLKLVKLHENIGGQYGIQYREAVKQFIHDLLSLEINVEFGKYSIHNMQISNFK</sequence>
<gene>
    <name evidence="1" type="ORF">POCTA_138.1.T0750213</name>
</gene>
<accession>A0A8S1VTM6</accession>
<protein>
    <submittedName>
        <fullName evidence="1">Uncharacterized protein</fullName>
    </submittedName>
</protein>
<proteinExistence type="predicted"/>
<keyword evidence="2" id="KW-1185">Reference proteome</keyword>
<organism evidence="1 2">
    <name type="scientific">Paramecium octaurelia</name>
    <dbReference type="NCBI Taxonomy" id="43137"/>
    <lineage>
        <taxon>Eukaryota</taxon>
        <taxon>Sar</taxon>
        <taxon>Alveolata</taxon>
        <taxon>Ciliophora</taxon>
        <taxon>Intramacronucleata</taxon>
        <taxon>Oligohymenophorea</taxon>
        <taxon>Peniculida</taxon>
        <taxon>Parameciidae</taxon>
        <taxon>Paramecium</taxon>
    </lineage>
</organism>